<evidence type="ECO:0000256" key="7">
    <source>
        <dbReference type="ARBA" id="ARBA00023160"/>
    </source>
</evidence>
<dbReference type="InterPro" id="IPR002582">
    <property type="entry name" value="ACPS"/>
</dbReference>
<dbReference type="NCBIfam" id="TIGR00556">
    <property type="entry name" value="pantethn_trn"/>
    <property type="match status" value="1"/>
</dbReference>
<evidence type="ECO:0000256" key="8">
    <source>
        <dbReference type="HAMAP-Rule" id="MF_00101"/>
    </source>
</evidence>
<sequence length="119" mass="13567">MSIVGIGIDIVELARMKRLLEKDDRFIKRVFTDWEQARLSQLQGKRKIEYAGGRFAAKEAFVKATGTGISKEYGFQDIEVRAYDSGKPYLIAPNHHWVVHLSITHSDTYALAQVILESR</sequence>
<evidence type="ECO:0000256" key="5">
    <source>
        <dbReference type="ARBA" id="ARBA00022842"/>
    </source>
</evidence>
<dbReference type="NCBIfam" id="TIGR00516">
    <property type="entry name" value="acpS"/>
    <property type="match status" value="1"/>
</dbReference>
<name>A0ABW0U8J8_9BACI</name>
<comment type="similarity">
    <text evidence="8">Belongs to the P-Pant transferase superfamily. AcpS family.</text>
</comment>
<comment type="cofactor">
    <cofactor evidence="8">
        <name>Mg(2+)</name>
        <dbReference type="ChEBI" id="CHEBI:18420"/>
    </cofactor>
</comment>
<dbReference type="InterPro" id="IPR037143">
    <property type="entry name" value="4-PPantetheinyl_Trfase_dom_sf"/>
</dbReference>
<comment type="catalytic activity">
    <reaction evidence="8">
        <text>apo-[ACP] + CoA = holo-[ACP] + adenosine 3',5'-bisphosphate + H(+)</text>
        <dbReference type="Rhea" id="RHEA:12068"/>
        <dbReference type="Rhea" id="RHEA-COMP:9685"/>
        <dbReference type="Rhea" id="RHEA-COMP:9690"/>
        <dbReference type="ChEBI" id="CHEBI:15378"/>
        <dbReference type="ChEBI" id="CHEBI:29999"/>
        <dbReference type="ChEBI" id="CHEBI:57287"/>
        <dbReference type="ChEBI" id="CHEBI:58343"/>
        <dbReference type="ChEBI" id="CHEBI:64479"/>
        <dbReference type="EC" id="2.7.8.7"/>
    </reaction>
</comment>
<dbReference type="HAMAP" id="MF_00101">
    <property type="entry name" value="AcpS"/>
    <property type="match status" value="1"/>
</dbReference>
<keyword evidence="1 8" id="KW-0444">Lipid biosynthesis</keyword>
<evidence type="ECO:0000256" key="3">
    <source>
        <dbReference type="ARBA" id="ARBA00022723"/>
    </source>
</evidence>
<evidence type="ECO:0000256" key="1">
    <source>
        <dbReference type="ARBA" id="ARBA00022516"/>
    </source>
</evidence>
<comment type="function">
    <text evidence="8">Transfers the 4'-phosphopantetheine moiety from coenzyme A to a Ser of acyl-carrier-protein.</text>
</comment>
<gene>
    <name evidence="8 10" type="primary">acpS</name>
    <name evidence="10" type="ORF">ACFPTR_10530</name>
</gene>
<evidence type="ECO:0000259" key="9">
    <source>
        <dbReference type="Pfam" id="PF01648"/>
    </source>
</evidence>
<dbReference type="Gene3D" id="3.90.470.20">
    <property type="entry name" value="4'-phosphopantetheinyl transferase domain"/>
    <property type="match status" value="1"/>
</dbReference>
<evidence type="ECO:0000256" key="6">
    <source>
        <dbReference type="ARBA" id="ARBA00023098"/>
    </source>
</evidence>
<proteinExistence type="inferred from homology"/>
<keyword evidence="3 8" id="KW-0479">Metal-binding</keyword>
<dbReference type="SUPFAM" id="SSF56214">
    <property type="entry name" value="4'-phosphopantetheinyl transferase"/>
    <property type="match status" value="1"/>
</dbReference>
<keyword evidence="7 8" id="KW-0275">Fatty acid biosynthesis</keyword>
<keyword evidence="4 8" id="KW-0276">Fatty acid metabolism</keyword>
<dbReference type="Pfam" id="PF01648">
    <property type="entry name" value="ACPS"/>
    <property type="match status" value="1"/>
</dbReference>
<dbReference type="EC" id="2.7.8.7" evidence="8"/>
<dbReference type="InterPro" id="IPR008278">
    <property type="entry name" value="4-PPantetheinyl_Trfase_dom"/>
</dbReference>
<feature type="binding site" evidence="8">
    <location>
        <position position="9"/>
    </location>
    <ligand>
        <name>Mg(2+)</name>
        <dbReference type="ChEBI" id="CHEBI:18420"/>
    </ligand>
</feature>
<feature type="domain" description="4'-phosphopantetheinyl transferase" evidence="9">
    <location>
        <begin position="5"/>
        <end position="112"/>
    </location>
</feature>
<keyword evidence="11" id="KW-1185">Reference proteome</keyword>
<keyword evidence="5 8" id="KW-0460">Magnesium</keyword>
<keyword evidence="6 8" id="KW-0443">Lipid metabolism</keyword>
<evidence type="ECO:0000313" key="11">
    <source>
        <dbReference type="Proteomes" id="UP001596143"/>
    </source>
</evidence>
<dbReference type="Proteomes" id="UP001596143">
    <property type="component" value="Unassembled WGS sequence"/>
</dbReference>
<evidence type="ECO:0000256" key="4">
    <source>
        <dbReference type="ARBA" id="ARBA00022832"/>
    </source>
</evidence>
<evidence type="ECO:0000313" key="10">
    <source>
        <dbReference type="EMBL" id="MFC5629288.1"/>
    </source>
</evidence>
<keyword evidence="2 8" id="KW-0808">Transferase</keyword>
<protein>
    <recommendedName>
        <fullName evidence="8">Holo-[acyl-carrier-protein] synthase</fullName>
        <shortName evidence="8">Holo-ACP synthase</shortName>
        <ecNumber evidence="8">2.7.8.7</ecNumber>
    </recommendedName>
    <alternativeName>
        <fullName evidence="8">4'-phosphopantetheinyl transferase AcpS</fullName>
    </alternativeName>
</protein>
<feature type="binding site" evidence="8">
    <location>
        <position position="59"/>
    </location>
    <ligand>
        <name>Mg(2+)</name>
        <dbReference type="ChEBI" id="CHEBI:18420"/>
    </ligand>
</feature>
<dbReference type="EMBL" id="JBHSPF010000058">
    <property type="protein sequence ID" value="MFC5629288.1"/>
    <property type="molecule type" value="Genomic_DNA"/>
</dbReference>
<comment type="caution">
    <text evidence="10">The sequence shown here is derived from an EMBL/GenBank/DDBJ whole genome shotgun (WGS) entry which is preliminary data.</text>
</comment>
<evidence type="ECO:0000256" key="2">
    <source>
        <dbReference type="ARBA" id="ARBA00022679"/>
    </source>
</evidence>
<organism evidence="10 11">
    <name type="scientific">Aliibacillus thermotolerans</name>
    <dbReference type="NCBI Taxonomy" id="1834418"/>
    <lineage>
        <taxon>Bacteria</taxon>
        <taxon>Bacillati</taxon>
        <taxon>Bacillota</taxon>
        <taxon>Bacilli</taxon>
        <taxon>Bacillales</taxon>
        <taxon>Bacillaceae</taxon>
        <taxon>Aliibacillus</taxon>
    </lineage>
</organism>
<keyword evidence="8" id="KW-0963">Cytoplasm</keyword>
<dbReference type="InterPro" id="IPR004568">
    <property type="entry name" value="Ppantetheine-prot_Trfase_dom"/>
</dbReference>
<accession>A0ABW0U8J8</accession>
<reference evidence="11" key="1">
    <citation type="journal article" date="2019" name="Int. J. Syst. Evol. Microbiol.">
        <title>The Global Catalogue of Microorganisms (GCM) 10K type strain sequencing project: providing services to taxonomists for standard genome sequencing and annotation.</title>
        <authorList>
            <consortium name="The Broad Institute Genomics Platform"/>
            <consortium name="The Broad Institute Genome Sequencing Center for Infectious Disease"/>
            <person name="Wu L."/>
            <person name="Ma J."/>
        </authorList>
    </citation>
    <scope>NUCLEOTIDE SEQUENCE [LARGE SCALE GENOMIC DNA]</scope>
    <source>
        <strain evidence="11">CGMCC 1.15790</strain>
    </source>
</reference>
<comment type="subcellular location">
    <subcellularLocation>
        <location evidence="8">Cytoplasm</location>
    </subcellularLocation>
</comment>
<dbReference type="GO" id="GO:0008897">
    <property type="term" value="F:holo-[acyl-carrier-protein] synthase activity"/>
    <property type="evidence" value="ECO:0007669"/>
    <property type="project" value="UniProtKB-EC"/>
</dbReference>
<dbReference type="RefSeq" id="WP_270896899.1">
    <property type="nucleotide sequence ID" value="NZ_JBHSPF010000058.1"/>
</dbReference>